<proteinExistence type="predicted"/>
<dbReference type="InterPro" id="IPR017943">
    <property type="entry name" value="Bactericidal_perm-incr_a/b_dom"/>
</dbReference>
<dbReference type="Ensembl" id="ENSCMIT00000035398.1">
    <property type="protein sequence ID" value="ENSCMIP00000034876.1"/>
    <property type="gene ID" value="ENSCMIG00000014785.1"/>
</dbReference>
<protein>
    <recommendedName>
        <fullName evidence="1">Lipid-binding serum glycoprotein C-terminal domain-containing protein</fullName>
    </recommendedName>
</protein>
<evidence type="ECO:0000313" key="2">
    <source>
        <dbReference type="Ensembl" id="ENSCMIP00000034876.1"/>
    </source>
</evidence>
<reference evidence="3" key="3">
    <citation type="journal article" date="2014" name="Nature">
        <title>Elephant shark genome provides unique insights into gnathostome evolution.</title>
        <authorList>
            <consortium name="International Elephant Shark Genome Sequencing Consortium"/>
            <person name="Venkatesh B."/>
            <person name="Lee A.P."/>
            <person name="Ravi V."/>
            <person name="Maurya A.K."/>
            <person name="Lian M.M."/>
            <person name="Swann J.B."/>
            <person name="Ohta Y."/>
            <person name="Flajnik M.F."/>
            <person name="Sutoh Y."/>
            <person name="Kasahara M."/>
            <person name="Hoon S."/>
            <person name="Gangu V."/>
            <person name="Roy S.W."/>
            <person name="Irimia M."/>
            <person name="Korzh V."/>
            <person name="Kondrychyn I."/>
            <person name="Lim Z.W."/>
            <person name="Tay B.H."/>
            <person name="Tohari S."/>
            <person name="Kong K.W."/>
            <person name="Ho S."/>
            <person name="Lorente-Galdos B."/>
            <person name="Quilez J."/>
            <person name="Marques-Bonet T."/>
            <person name="Raney B.J."/>
            <person name="Ingham P.W."/>
            <person name="Tay A."/>
            <person name="Hillier L.W."/>
            <person name="Minx P."/>
            <person name="Boehm T."/>
            <person name="Wilson R.K."/>
            <person name="Brenner S."/>
            <person name="Warren W.C."/>
        </authorList>
    </citation>
    <scope>NUCLEOTIDE SEQUENCE [LARGE SCALE GENOMIC DNA]</scope>
</reference>
<name>A0A4W3J5M1_CALMI</name>
<reference evidence="2" key="5">
    <citation type="submission" date="2025-09" db="UniProtKB">
        <authorList>
            <consortium name="Ensembl"/>
        </authorList>
    </citation>
    <scope>IDENTIFICATION</scope>
</reference>
<reference evidence="2" key="4">
    <citation type="submission" date="2025-08" db="UniProtKB">
        <authorList>
            <consortium name="Ensembl"/>
        </authorList>
    </citation>
    <scope>IDENTIFICATION</scope>
</reference>
<dbReference type="GO" id="GO:0008289">
    <property type="term" value="F:lipid binding"/>
    <property type="evidence" value="ECO:0007669"/>
    <property type="project" value="InterPro"/>
</dbReference>
<reference evidence="3" key="2">
    <citation type="journal article" date="2007" name="PLoS Biol.">
        <title>Survey sequencing and comparative analysis of the elephant shark (Callorhinchus milii) genome.</title>
        <authorList>
            <person name="Venkatesh B."/>
            <person name="Kirkness E.F."/>
            <person name="Loh Y.H."/>
            <person name="Halpern A.L."/>
            <person name="Lee A.P."/>
            <person name="Johnson J."/>
            <person name="Dandona N."/>
            <person name="Viswanathan L.D."/>
            <person name="Tay A."/>
            <person name="Venter J.C."/>
            <person name="Strausberg R.L."/>
            <person name="Brenner S."/>
        </authorList>
    </citation>
    <scope>NUCLEOTIDE SEQUENCE [LARGE SCALE GENOMIC DNA]</scope>
</reference>
<accession>A0A4W3J5M1</accession>
<dbReference type="InterPro" id="IPR001124">
    <property type="entry name" value="Lipid-bd_serum_glycop_C"/>
</dbReference>
<keyword evidence="3" id="KW-1185">Reference proteome</keyword>
<organism evidence="2 3">
    <name type="scientific">Callorhinchus milii</name>
    <name type="common">Ghost shark</name>
    <dbReference type="NCBI Taxonomy" id="7868"/>
    <lineage>
        <taxon>Eukaryota</taxon>
        <taxon>Metazoa</taxon>
        <taxon>Chordata</taxon>
        <taxon>Craniata</taxon>
        <taxon>Vertebrata</taxon>
        <taxon>Chondrichthyes</taxon>
        <taxon>Holocephali</taxon>
        <taxon>Chimaeriformes</taxon>
        <taxon>Callorhinchidae</taxon>
        <taxon>Callorhinchus</taxon>
    </lineage>
</organism>
<dbReference type="Proteomes" id="UP000314986">
    <property type="component" value="Unassembled WGS sequence"/>
</dbReference>
<dbReference type="Gene3D" id="3.15.20.10">
    <property type="entry name" value="Bactericidal permeability-increasing protein, domain 2"/>
    <property type="match status" value="1"/>
</dbReference>
<dbReference type="InParanoid" id="A0A4W3J5M1"/>
<evidence type="ECO:0000259" key="1">
    <source>
        <dbReference type="Pfam" id="PF02886"/>
    </source>
</evidence>
<evidence type="ECO:0000313" key="3">
    <source>
        <dbReference type="Proteomes" id="UP000314986"/>
    </source>
</evidence>
<dbReference type="Pfam" id="PF02886">
    <property type="entry name" value="LBP_BPI_CETP_C"/>
    <property type="match status" value="1"/>
</dbReference>
<feature type="domain" description="Lipid-binding serum glycoprotein C-terminal" evidence="1">
    <location>
        <begin position="3"/>
        <end position="46"/>
    </location>
</feature>
<dbReference type="SUPFAM" id="SSF55394">
    <property type="entry name" value="Bactericidal permeability-increasing protein, BPI"/>
    <property type="match status" value="1"/>
</dbReference>
<sequence>TSTLQGVLNFITKVIVLPKINAFLANGYPLPSVDQLSFVNPTIKVKEVSNCLISDALMHSFVCYSLSSSHWTRLG</sequence>
<dbReference type="AlphaFoldDB" id="A0A4W3J5M1"/>
<reference evidence="3" key="1">
    <citation type="journal article" date="2006" name="Science">
        <title>Ancient noncoding elements conserved in the human genome.</title>
        <authorList>
            <person name="Venkatesh B."/>
            <person name="Kirkness E.F."/>
            <person name="Loh Y.H."/>
            <person name="Halpern A.L."/>
            <person name="Lee A.P."/>
            <person name="Johnson J."/>
            <person name="Dandona N."/>
            <person name="Viswanathan L.D."/>
            <person name="Tay A."/>
            <person name="Venter J.C."/>
            <person name="Strausberg R.L."/>
            <person name="Brenner S."/>
        </authorList>
    </citation>
    <scope>NUCLEOTIDE SEQUENCE [LARGE SCALE GENOMIC DNA]</scope>
</reference>